<name>A0A9N8RP39_GIBZA</name>
<sequence length="430" mass="47995">MSEHAAVQPLHLKWNISNTPPWSKHRLAIEVSNPMSECRQEAEKPALYRFAQMPAAPSRLPHRTLVFVAMINGTDGTPMVSSLYYNPAWLNANNKSEPQGVRIGTGSFKGLSGPKVNSENNGSRIVEHCGRTYQHYSLKNDTYFAPIDEVGAKTLPMSQSSAESNISCQDEISRLEVMHGVLSGLFDRRLIFPPIRSPRRVLDCGCGTGDWAMEVATQYPDSEVLGIDISPHMIPENPPDNMELQVDDLNGRFTFKPNHFDLVHSQMLAGGIHANRWRSYIRDIFGVLKPGGWCQMVEIYFNAQSDNGTLTPGRPCFVAVVKTISGKPRTTPRPAGTIANGELDEKCGLHRSRIETHDITDVRLVEQYDGIMFYPCVSKLIDEQFPEITRLVCRIGITMSFTDFQLLVAQARSEASNPAFKGFVGWQGKR</sequence>
<evidence type="ECO:0000259" key="2">
    <source>
        <dbReference type="Pfam" id="PF13649"/>
    </source>
</evidence>
<dbReference type="Gene3D" id="3.40.50.150">
    <property type="entry name" value="Vaccinia Virus protein VP39"/>
    <property type="match status" value="1"/>
</dbReference>
<evidence type="ECO:0000313" key="4">
    <source>
        <dbReference type="Proteomes" id="UP000746612"/>
    </source>
</evidence>
<dbReference type="GO" id="GO:0008168">
    <property type="term" value="F:methyltransferase activity"/>
    <property type="evidence" value="ECO:0007669"/>
    <property type="project" value="TreeGrafter"/>
</dbReference>
<organism evidence="3 4">
    <name type="scientific">Gibberella zeae</name>
    <name type="common">Wheat head blight fungus</name>
    <name type="synonym">Fusarium graminearum</name>
    <dbReference type="NCBI Taxonomy" id="5518"/>
    <lineage>
        <taxon>Eukaryota</taxon>
        <taxon>Fungi</taxon>
        <taxon>Dikarya</taxon>
        <taxon>Ascomycota</taxon>
        <taxon>Pezizomycotina</taxon>
        <taxon>Sordariomycetes</taxon>
        <taxon>Hypocreomycetidae</taxon>
        <taxon>Hypocreales</taxon>
        <taxon>Nectriaceae</taxon>
        <taxon>Fusarium</taxon>
    </lineage>
</organism>
<comment type="similarity">
    <text evidence="1">Belongs to the methyltransferase superfamily. LaeA methyltransferase family.</text>
</comment>
<dbReference type="CDD" id="cd02440">
    <property type="entry name" value="AdoMet_MTases"/>
    <property type="match status" value="1"/>
</dbReference>
<comment type="caution">
    <text evidence="3">The sequence shown here is derived from an EMBL/GenBank/DDBJ whole genome shotgun (WGS) entry which is preliminary data.</text>
</comment>
<accession>A0A9N8RP39</accession>
<dbReference type="PANTHER" id="PTHR43591:SF24">
    <property type="entry name" value="2-METHOXY-6-POLYPRENYL-1,4-BENZOQUINOL METHYLASE, MITOCHONDRIAL"/>
    <property type="match status" value="1"/>
</dbReference>
<dbReference type="EMBL" id="CAJPIJ010000189">
    <property type="protein sequence ID" value="CAG2007955.1"/>
    <property type="molecule type" value="Genomic_DNA"/>
</dbReference>
<dbReference type="SUPFAM" id="SSF53335">
    <property type="entry name" value="S-adenosyl-L-methionine-dependent methyltransferases"/>
    <property type="match status" value="1"/>
</dbReference>
<reference evidence="3" key="1">
    <citation type="submission" date="2021-03" db="EMBL/GenBank/DDBJ databases">
        <authorList>
            <person name="Alouane T."/>
            <person name="Langin T."/>
            <person name="Bonhomme L."/>
        </authorList>
    </citation>
    <scope>NUCLEOTIDE SEQUENCE</scope>
    <source>
        <strain evidence="3">MDC_Fg202</strain>
    </source>
</reference>
<gene>
    <name evidence="3" type="ORF">MDCFG202_LOCUS545953</name>
</gene>
<dbReference type="Proteomes" id="UP000746612">
    <property type="component" value="Unassembled WGS sequence"/>
</dbReference>
<proteinExistence type="inferred from homology"/>
<dbReference type="Pfam" id="PF13649">
    <property type="entry name" value="Methyltransf_25"/>
    <property type="match status" value="1"/>
</dbReference>
<dbReference type="InterPro" id="IPR029063">
    <property type="entry name" value="SAM-dependent_MTases_sf"/>
</dbReference>
<evidence type="ECO:0000313" key="3">
    <source>
        <dbReference type="EMBL" id="CAG2007955.1"/>
    </source>
</evidence>
<feature type="domain" description="Methyltransferase" evidence="2">
    <location>
        <begin position="201"/>
        <end position="292"/>
    </location>
</feature>
<dbReference type="AlphaFoldDB" id="A0A9N8RP39"/>
<evidence type="ECO:0000256" key="1">
    <source>
        <dbReference type="ARBA" id="ARBA00038158"/>
    </source>
</evidence>
<dbReference type="InterPro" id="IPR041698">
    <property type="entry name" value="Methyltransf_25"/>
</dbReference>
<protein>
    <recommendedName>
        <fullName evidence="2">Methyltransferase domain-containing protein</fullName>
    </recommendedName>
</protein>
<dbReference type="PANTHER" id="PTHR43591">
    <property type="entry name" value="METHYLTRANSFERASE"/>
    <property type="match status" value="1"/>
</dbReference>